<organism evidence="1 2">
    <name type="scientific">Pseudotenacibaculum haliotis</name>
    <dbReference type="NCBI Taxonomy" id="1862138"/>
    <lineage>
        <taxon>Bacteria</taxon>
        <taxon>Pseudomonadati</taxon>
        <taxon>Bacteroidota</taxon>
        <taxon>Flavobacteriia</taxon>
        <taxon>Flavobacteriales</taxon>
        <taxon>Flavobacteriaceae</taxon>
        <taxon>Pseudotenacibaculum</taxon>
    </lineage>
</organism>
<keyword evidence="2" id="KW-1185">Reference proteome</keyword>
<dbReference type="RefSeq" id="WP_379667645.1">
    <property type="nucleotide sequence ID" value="NZ_JBHULH010000012.1"/>
</dbReference>
<dbReference type="Proteomes" id="UP001597508">
    <property type="component" value="Unassembled WGS sequence"/>
</dbReference>
<comment type="caution">
    <text evidence="1">The sequence shown here is derived from an EMBL/GenBank/DDBJ whole genome shotgun (WGS) entry which is preliminary data.</text>
</comment>
<sequence>MAFPTAVNSQVTDSVTQANVQVIADAPAMAMGSLYQSMAHSMGLAYENAVAQQQNANSLGQAVVTKCVSSLIG</sequence>
<dbReference type="Pfam" id="PF11747">
    <property type="entry name" value="RebB"/>
    <property type="match status" value="1"/>
</dbReference>
<protein>
    <submittedName>
        <fullName evidence="1">RebB family R body protein</fullName>
    </submittedName>
</protein>
<accession>A0ABW5LYQ7</accession>
<gene>
    <name evidence="1" type="ORF">ACFSRZ_16315</name>
</gene>
<dbReference type="InterPro" id="IPR021070">
    <property type="entry name" value="Killing_trait_RebB"/>
</dbReference>
<evidence type="ECO:0000313" key="1">
    <source>
        <dbReference type="EMBL" id="MFD2568941.1"/>
    </source>
</evidence>
<proteinExistence type="predicted"/>
<evidence type="ECO:0000313" key="2">
    <source>
        <dbReference type="Proteomes" id="UP001597508"/>
    </source>
</evidence>
<name>A0ABW5LYQ7_9FLAO</name>
<dbReference type="EMBL" id="JBHULH010000012">
    <property type="protein sequence ID" value="MFD2568941.1"/>
    <property type="molecule type" value="Genomic_DNA"/>
</dbReference>
<reference evidence="2" key="1">
    <citation type="journal article" date="2019" name="Int. J. Syst. Evol. Microbiol.">
        <title>The Global Catalogue of Microorganisms (GCM) 10K type strain sequencing project: providing services to taxonomists for standard genome sequencing and annotation.</title>
        <authorList>
            <consortium name="The Broad Institute Genomics Platform"/>
            <consortium name="The Broad Institute Genome Sequencing Center for Infectious Disease"/>
            <person name="Wu L."/>
            <person name="Ma J."/>
        </authorList>
    </citation>
    <scope>NUCLEOTIDE SEQUENCE [LARGE SCALE GENOMIC DNA]</scope>
    <source>
        <strain evidence="2">KCTC 52127</strain>
    </source>
</reference>